<comment type="pathway">
    <text evidence="2">Cofactor biosynthesis; 7,8-dihydroneopterin triphosphate biosynthesis; 7,8-dihydroneopterin triphosphate from GTP: step 1/1.</text>
</comment>
<dbReference type="Gene3D" id="1.10.286.10">
    <property type="match status" value="1"/>
</dbReference>
<gene>
    <name evidence="8" type="primary">folE</name>
    <name evidence="8" type="ORF">IB647_02885</name>
</gene>
<dbReference type="GeneID" id="93255755"/>
<evidence type="ECO:0000259" key="7">
    <source>
        <dbReference type="Pfam" id="PF01227"/>
    </source>
</evidence>
<dbReference type="Gene3D" id="3.30.1130.10">
    <property type="match status" value="1"/>
</dbReference>
<dbReference type="Proteomes" id="UP000701999">
    <property type="component" value="Unassembled WGS sequence"/>
</dbReference>
<evidence type="ECO:0000256" key="5">
    <source>
        <dbReference type="ARBA" id="ARBA00022563"/>
    </source>
</evidence>
<dbReference type="RefSeq" id="WP_159184861.1">
    <property type="nucleotide sequence ID" value="NZ_JACVJL010000041.1"/>
</dbReference>
<dbReference type="InterPro" id="IPR018234">
    <property type="entry name" value="GTP_CycHdrlase_I_CS"/>
</dbReference>
<dbReference type="GO" id="GO:0006730">
    <property type="term" value="P:one-carbon metabolic process"/>
    <property type="evidence" value="ECO:0007669"/>
    <property type="project" value="UniProtKB-KW"/>
</dbReference>
<proteinExistence type="inferred from homology"/>
<dbReference type="GO" id="GO:0008270">
    <property type="term" value="F:zinc ion binding"/>
    <property type="evidence" value="ECO:0007669"/>
    <property type="project" value="TreeGrafter"/>
</dbReference>
<dbReference type="EC" id="3.5.4.16" evidence="4"/>
<feature type="domain" description="GTP cyclohydrolase I" evidence="7">
    <location>
        <begin position="39"/>
        <end position="204"/>
    </location>
</feature>
<dbReference type="EMBL" id="JACVKN010000065">
    <property type="protein sequence ID" value="MBK2064719.1"/>
    <property type="molecule type" value="Genomic_DNA"/>
</dbReference>
<dbReference type="PANTHER" id="PTHR11109">
    <property type="entry name" value="GTP CYCLOHYDROLASE I"/>
    <property type="match status" value="1"/>
</dbReference>
<accession>A0A9Q2QJ12</accession>
<dbReference type="GO" id="GO:0006729">
    <property type="term" value="P:tetrahydrobiopterin biosynthetic process"/>
    <property type="evidence" value="ECO:0007669"/>
    <property type="project" value="TreeGrafter"/>
</dbReference>
<dbReference type="GO" id="GO:0005737">
    <property type="term" value="C:cytoplasm"/>
    <property type="evidence" value="ECO:0007669"/>
    <property type="project" value="TreeGrafter"/>
</dbReference>
<dbReference type="AlphaFoldDB" id="A0A9Q2QJ12"/>
<keyword evidence="9" id="KW-1185">Reference proteome</keyword>
<keyword evidence="6 8" id="KW-0378">Hydrolase</keyword>
<evidence type="ECO:0000256" key="1">
    <source>
        <dbReference type="ARBA" id="ARBA00001052"/>
    </source>
</evidence>
<comment type="similarity">
    <text evidence="3">Belongs to the GTP cyclohydrolase I family.</text>
</comment>
<evidence type="ECO:0000256" key="4">
    <source>
        <dbReference type="ARBA" id="ARBA00012715"/>
    </source>
</evidence>
<dbReference type="PROSITE" id="PS00860">
    <property type="entry name" value="GTP_CYCLOHYDROL_1_2"/>
    <property type="match status" value="1"/>
</dbReference>
<dbReference type="Pfam" id="PF01227">
    <property type="entry name" value="GTP_cyclohydroI"/>
    <property type="match status" value="1"/>
</dbReference>
<dbReference type="InterPro" id="IPR020602">
    <property type="entry name" value="GTP_CycHdrlase_I_dom"/>
</dbReference>
<dbReference type="PANTHER" id="PTHR11109:SF7">
    <property type="entry name" value="GTP CYCLOHYDROLASE 1"/>
    <property type="match status" value="1"/>
</dbReference>
<evidence type="ECO:0000313" key="8">
    <source>
        <dbReference type="EMBL" id="MBK2064719.1"/>
    </source>
</evidence>
<evidence type="ECO:0000256" key="6">
    <source>
        <dbReference type="ARBA" id="ARBA00022801"/>
    </source>
</evidence>
<dbReference type="GO" id="GO:0005525">
    <property type="term" value="F:GTP binding"/>
    <property type="evidence" value="ECO:0007669"/>
    <property type="project" value="TreeGrafter"/>
</dbReference>
<reference evidence="8 9" key="1">
    <citation type="submission" date="2020-09" db="EMBL/GenBank/DDBJ databases">
        <title>Development of specific Francisella tularensis PCR assay based on in-depth characterization of family Francisellaceae.</title>
        <authorList>
            <person name="Ohrman C."/>
            <person name="Sahl J."/>
            <person name="Sjodin A."/>
            <person name="Uneklint I."/>
            <person name="Ballard R."/>
            <person name="Karlsson L."/>
            <person name="Mcdonough R."/>
            <person name="Sundell D."/>
            <person name="Soria K."/>
            <person name="Brindeflk B."/>
            <person name="Vallesi A."/>
            <person name="Ramirez-Paredes J.G."/>
            <person name="Colquhoun D."/>
            <person name="Myrtennas K."/>
            <person name="Birdsell D."/>
            <person name="Johansson A."/>
            <person name="Wagner D."/>
            <person name="Forsman M."/>
        </authorList>
    </citation>
    <scope>NUCLEOTIDE SEQUENCE [LARGE SCALE GENOMIC DNA]</scope>
    <source>
        <strain evidence="8 9">FSC1140</strain>
    </source>
</reference>
<dbReference type="NCBIfam" id="NF006824">
    <property type="entry name" value="PRK09347.1-1"/>
    <property type="match status" value="1"/>
</dbReference>
<dbReference type="PROSITE" id="PS00859">
    <property type="entry name" value="GTP_CYCLOHYDROL_1_1"/>
    <property type="match status" value="1"/>
</dbReference>
<dbReference type="GO" id="GO:0003934">
    <property type="term" value="F:GTP cyclohydrolase I activity"/>
    <property type="evidence" value="ECO:0007669"/>
    <property type="project" value="UniProtKB-EC"/>
</dbReference>
<sequence>MNDKYCSKLGKDVQQHLIKLGLEQARNFELDNDAKIAKISKAYREILDTLGLQTHEFEKTPFRIARMFTQEIFNGLDYANFPAGALYENEFRYKGVLTQKNITIMSFCEHHFVPFEGIAEVSFIPKNNNIIGLCRINSICNFFARRPQIQERMTAQIFETLKFILSTDDVSVKIKAKHTCVSFRGTNNQNSETYTEMLGGSFAKKGWS</sequence>
<name>A0A9Q2QJ12_9GAMM</name>
<dbReference type="FunFam" id="3.30.1130.10:FF:000001">
    <property type="entry name" value="GTP cyclohydrolase 1"/>
    <property type="match status" value="1"/>
</dbReference>
<evidence type="ECO:0000256" key="3">
    <source>
        <dbReference type="ARBA" id="ARBA00008085"/>
    </source>
</evidence>
<protein>
    <recommendedName>
        <fullName evidence="4">GTP cyclohydrolase I</fullName>
        <ecNumber evidence="4">3.5.4.16</ecNumber>
    </recommendedName>
</protein>
<dbReference type="InterPro" id="IPR043134">
    <property type="entry name" value="GTP-CH-I_N"/>
</dbReference>
<evidence type="ECO:0000313" key="9">
    <source>
        <dbReference type="Proteomes" id="UP000701999"/>
    </source>
</evidence>
<evidence type="ECO:0000256" key="2">
    <source>
        <dbReference type="ARBA" id="ARBA00005080"/>
    </source>
</evidence>
<keyword evidence="5" id="KW-0554">One-carbon metabolism</keyword>
<dbReference type="SUPFAM" id="SSF55620">
    <property type="entry name" value="Tetrahydrobiopterin biosynthesis enzymes-like"/>
    <property type="match status" value="1"/>
</dbReference>
<organism evidence="8 9">
    <name type="scientific">Francisella noatunensis</name>
    <dbReference type="NCBI Taxonomy" id="657445"/>
    <lineage>
        <taxon>Bacteria</taxon>
        <taxon>Pseudomonadati</taxon>
        <taxon>Pseudomonadota</taxon>
        <taxon>Gammaproteobacteria</taxon>
        <taxon>Thiotrichales</taxon>
        <taxon>Francisellaceae</taxon>
        <taxon>Francisella</taxon>
    </lineage>
</organism>
<dbReference type="GO" id="GO:0046654">
    <property type="term" value="P:tetrahydrofolate biosynthetic process"/>
    <property type="evidence" value="ECO:0007669"/>
    <property type="project" value="InterPro"/>
</dbReference>
<comment type="catalytic activity">
    <reaction evidence="1">
        <text>GTP + H2O = 7,8-dihydroneopterin 3'-triphosphate + formate + H(+)</text>
        <dbReference type="Rhea" id="RHEA:17473"/>
        <dbReference type="ChEBI" id="CHEBI:15377"/>
        <dbReference type="ChEBI" id="CHEBI:15378"/>
        <dbReference type="ChEBI" id="CHEBI:15740"/>
        <dbReference type="ChEBI" id="CHEBI:37565"/>
        <dbReference type="ChEBI" id="CHEBI:58462"/>
        <dbReference type="EC" id="3.5.4.16"/>
    </reaction>
</comment>
<comment type="caution">
    <text evidence="8">The sequence shown here is derived from an EMBL/GenBank/DDBJ whole genome shotgun (WGS) entry which is preliminary data.</text>
</comment>
<dbReference type="InterPro" id="IPR001474">
    <property type="entry name" value="GTP_CycHdrlase_I"/>
</dbReference>
<dbReference type="InterPro" id="IPR043133">
    <property type="entry name" value="GTP-CH-I_C/QueF"/>
</dbReference>